<feature type="region of interest" description="N-terminal hotdog fold" evidence="6">
    <location>
        <begin position="2257"/>
        <end position="2379"/>
    </location>
</feature>
<keyword evidence="5" id="KW-0012">Acyltransferase</keyword>
<dbReference type="PANTHER" id="PTHR43775:SF51">
    <property type="entry name" value="INACTIVE PHENOLPHTHIOCEROL SYNTHESIS POLYKETIDE SYNTHASE TYPE I PKS1-RELATED"/>
    <property type="match status" value="1"/>
</dbReference>
<proteinExistence type="predicted"/>
<dbReference type="InterPro" id="IPR036736">
    <property type="entry name" value="ACP-like_sf"/>
</dbReference>
<evidence type="ECO:0000256" key="6">
    <source>
        <dbReference type="PROSITE-ProRule" id="PRU01363"/>
    </source>
</evidence>
<dbReference type="PROSITE" id="PS00012">
    <property type="entry name" value="PHOSPHOPANTETHEINE"/>
    <property type="match status" value="2"/>
</dbReference>
<dbReference type="Gene3D" id="3.30.70.250">
    <property type="entry name" value="Malonyl-CoA ACP transacylase, ACP-binding"/>
    <property type="match status" value="2"/>
</dbReference>
<gene>
    <name evidence="11" type="ORF">GA0074696_4633</name>
</gene>
<keyword evidence="1" id="KW-0596">Phosphopantetheine</keyword>
<feature type="domain" description="Ketosynthase family 3 (KS3)" evidence="9">
    <location>
        <begin position="1297"/>
        <end position="1709"/>
    </location>
</feature>
<dbReference type="InterPro" id="IPR001227">
    <property type="entry name" value="Ac_transferase_dom_sf"/>
</dbReference>
<evidence type="ECO:0000259" key="9">
    <source>
        <dbReference type="PROSITE" id="PS52004"/>
    </source>
</evidence>
<dbReference type="InterPro" id="IPR014031">
    <property type="entry name" value="Ketoacyl_synth_C"/>
</dbReference>
<evidence type="ECO:0000313" key="12">
    <source>
        <dbReference type="Proteomes" id="UP000198228"/>
    </source>
</evidence>
<name>A0A1C4ZMH1_9ACTN</name>
<dbReference type="PROSITE" id="PS52019">
    <property type="entry name" value="PKS_MFAS_DH"/>
    <property type="match status" value="2"/>
</dbReference>
<dbReference type="EMBL" id="LT607410">
    <property type="protein sequence ID" value="SCF34260.1"/>
    <property type="molecule type" value="Genomic_DNA"/>
</dbReference>
<dbReference type="Pfam" id="PF21089">
    <property type="entry name" value="PKS_DH_N"/>
    <property type="match status" value="2"/>
</dbReference>
<dbReference type="GO" id="GO:0031177">
    <property type="term" value="F:phosphopantetheine binding"/>
    <property type="evidence" value="ECO:0007669"/>
    <property type="project" value="InterPro"/>
</dbReference>
<dbReference type="GO" id="GO:0006633">
    <property type="term" value="P:fatty acid biosynthetic process"/>
    <property type="evidence" value="ECO:0007669"/>
    <property type="project" value="InterPro"/>
</dbReference>
<keyword evidence="3" id="KW-0808">Transferase</keyword>
<dbReference type="Pfam" id="PF00550">
    <property type="entry name" value="PP-binding"/>
    <property type="match status" value="2"/>
</dbReference>
<keyword evidence="4" id="KW-0511">Multifunctional enzyme</keyword>
<keyword evidence="2" id="KW-0597">Phosphoprotein</keyword>
<dbReference type="InterPro" id="IPR042104">
    <property type="entry name" value="PKS_dehydratase_sf"/>
</dbReference>
<dbReference type="InterPro" id="IPR020806">
    <property type="entry name" value="PKS_PP-bd"/>
</dbReference>
<dbReference type="PROSITE" id="PS00606">
    <property type="entry name" value="KS3_1"/>
    <property type="match status" value="1"/>
</dbReference>
<dbReference type="Gene3D" id="1.10.1200.10">
    <property type="entry name" value="ACP-like"/>
    <property type="match status" value="2"/>
</dbReference>
<dbReference type="Pfam" id="PF00109">
    <property type="entry name" value="ketoacyl-synt"/>
    <property type="match status" value="1"/>
</dbReference>
<dbReference type="Pfam" id="PF14765">
    <property type="entry name" value="PS-DH"/>
    <property type="match status" value="2"/>
</dbReference>
<feature type="region of interest" description="C-terminal hotdog fold" evidence="6">
    <location>
        <begin position="596"/>
        <end position="732"/>
    </location>
</feature>
<dbReference type="InterPro" id="IPR016036">
    <property type="entry name" value="Malonyl_transacylase_ACP-bd"/>
</dbReference>
<dbReference type="InterPro" id="IPR006162">
    <property type="entry name" value="Ppantetheine_attach_site"/>
</dbReference>
<reference evidence="11 12" key="1">
    <citation type="submission" date="2016-06" db="EMBL/GenBank/DDBJ databases">
        <authorList>
            <person name="Kjaerup R.B."/>
            <person name="Dalgaard T.S."/>
            <person name="Juul-Madsen H.R."/>
        </authorList>
    </citation>
    <scope>NUCLEOTIDE SEQUENCE [LARGE SCALE GENOMIC DNA]</scope>
    <source>
        <strain evidence="11 12">DSM 43821</strain>
    </source>
</reference>
<feature type="domain" description="PKS/mFAS DH" evidence="10">
    <location>
        <begin position="461"/>
        <end position="732"/>
    </location>
</feature>
<evidence type="ECO:0000256" key="7">
    <source>
        <dbReference type="SAM" id="MobiDB-lite"/>
    </source>
</evidence>
<dbReference type="InterPro" id="IPR014030">
    <property type="entry name" value="Ketoacyl_synth_N"/>
</dbReference>
<evidence type="ECO:0000259" key="10">
    <source>
        <dbReference type="PROSITE" id="PS52019"/>
    </source>
</evidence>
<dbReference type="InterPro" id="IPR018201">
    <property type="entry name" value="Ketoacyl_synth_AS"/>
</dbReference>
<feature type="region of interest" description="N-terminal hotdog fold" evidence="6">
    <location>
        <begin position="461"/>
        <end position="584"/>
    </location>
</feature>
<evidence type="ECO:0000313" key="11">
    <source>
        <dbReference type="EMBL" id="SCF34260.1"/>
    </source>
</evidence>
<feature type="region of interest" description="Disordered" evidence="7">
    <location>
        <begin position="1985"/>
        <end position="2021"/>
    </location>
</feature>
<dbReference type="InterPro" id="IPR013968">
    <property type="entry name" value="PKS_KR"/>
</dbReference>
<dbReference type="Gene3D" id="3.40.50.720">
    <property type="entry name" value="NAD(P)-binding Rossmann-like Domain"/>
    <property type="match status" value="2"/>
</dbReference>
<dbReference type="InterPro" id="IPR016039">
    <property type="entry name" value="Thiolase-like"/>
</dbReference>
<dbReference type="Pfam" id="PF22953">
    <property type="entry name" value="SpnB_Rossmann"/>
    <property type="match status" value="2"/>
</dbReference>
<protein>
    <submittedName>
        <fullName evidence="11">Phosphopantetheine attachment site</fullName>
    </submittedName>
</protein>
<dbReference type="Pfam" id="PF00698">
    <property type="entry name" value="Acyl_transf_1"/>
    <property type="match status" value="3"/>
</dbReference>
<dbReference type="InterPro" id="IPR032821">
    <property type="entry name" value="PKS_assoc"/>
</dbReference>
<feature type="compositionally biased region" description="Low complexity" evidence="7">
    <location>
        <begin position="1985"/>
        <end position="1998"/>
    </location>
</feature>
<dbReference type="Gene3D" id="3.30.70.3290">
    <property type="match status" value="2"/>
</dbReference>
<accession>A0A1C4ZMH1</accession>
<feature type="active site" description="Proton donor; for dehydratase activity" evidence="6">
    <location>
        <position position="2450"/>
    </location>
</feature>
<dbReference type="GO" id="GO:0004315">
    <property type="term" value="F:3-oxoacyl-[acyl-carrier-protein] synthase activity"/>
    <property type="evidence" value="ECO:0007669"/>
    <property type="project" value="InterPro"/>
</dbReference>
<evidence type="ECO:0000256" key="1">
    <source>
        <dbReference type="ARBA" id="ARBA00022450"/>
    </source>
</evidence>
<dbReference type="CDD" id="cd08956">
    <property type="entry name" value="KR_3_FAS_SDR_x"/>
    <property type="match status" value="2"/>
</dbReference>
<dbReference type="InterPro" id="IPR009081">
    <property type="entry name" value="PP-bd_ACP"/>
</dbReference>
<feature type="domain" description="PKS/mFAS DH" evidence="10">
    <location>
        <begin position="2257"/>
        <end position="2550"/>
    </location>
</feature>
<dbReference type="Proteomes" id="UP000198228">
    <property type="component" value="Chromosome I"/>
</dbReference>
<dbReference type="Gene3D" id="3.40.366.10">
    <property type="entry name" value="Malonyl-Coenzyme A Acyl Carrier Protein, domain 2"/>
    <property type="match status" value="3"/>
</dbReference>
<dbReference type="InterPro" id="IPR049900">
    <property type="entry name" value="PKS_mFAS_DH"/>
</dbReference>
<sequence>MNQEMPSRDGAVLPWVLSGRGADALRGQAARLSAYLGKAADARAADVGHSLLTTRARLGHRAVVLGADPAELLTGVRALADAADAPGVVTGTVLPDARAVFVFPGQGSQWPGMARALLDEAPAFAARLTECATALEPYVEWRLLDVLRDPDSPLWDSVDVVQPMLWAVMVSLAHLWQEHGVRPAAVVGHSQGEIAAACVAGALTLDDGARVVALRSRLIGAELAGLGGMMSVLLPRDAVEARLERWAGRLQLAVVNGPSSMVVCGEVTALDEFHAELTADGVQVRRIAVDYASHSHYVEGIREKLIEALAPVSPRTAGVAFYSTVTGGPLDTATVTADYWYRNLRQTVRFSEAVRALLADGHRVFVESSAHPVLTSAVQETAEAAGVTAVPIGSLRRDDGGLRRFATSLAEAYVHGAPVDWAGFLAGGRVVDLPTYAFQRRRYWKNPTGRTTGAGEGAPGHPLLTGLVRPADGDGLLLTGRLSVTRQPWLADHEVHGRPVLPGAALVELALHAGEQVDLPAVAELTLGAPLVLPERGAVALQVVVGAPAADGARPVSVHSRPEDSDRPWTRHAEGLLAPAAPAPAAAPGDWPPRDATAVDIRDGYARLTGRGYGYGPAFQGLTGLWRHGDDLFAEVTLPEAAQPDADRFGVHPVLLDACLHAGVIEDAGGDTLLPFAWTDVTLHAVGATVLRVRVRRLGPDRATIEAVDPAGAPVISVGALVARPVAAEQLAAAGGAPAVEPLRLHRRPVDLAVGVGSFDGWAVLGADPPIGAPATSHPDLAALRADLGAGVAVPEVVLWPVTAGTGDVVDAAHAAARRALRVVQEWLADERWAGATLVALLPDADDDLSTAPVRGVLRAAAAEHPGRFLLVDADDDPASLAALPAVLRLGEPEVTLRAGTAAVPRLVRAPTNGDAPPALAPDGTVLVTGGTGDLGALVARHLAAVHGVRHLLLTSRRGPDAPGVDALCAELAELGARVTVAACDAADPVALRALLDAVDAAHPLTGVVHAAGVLDDGLVQSLTPERMDAVLAPKVDAAWHLHELTRDADLALFCLFSSAAGVLAPAGQANYAAANLFLDALAAHRRGRGLPAHSLGWGLWAGGTGMTGHLDETALRRLRQQGFDALSAADGLALLDAALAGDVTAPVLLRLDPAGLRAQATSGALPAVLRDLVRVPRRQAHRGAGAASLADRLLRLPEEDRRRTLLDLVRVEVAGVLGHATPDAVDAGRALKELGFDSLTAVELRNRLNAATGLRLPATLVFDHPTVSAVAAHLAATLLGAAHPTTPVVTAPAVADEPIAIVAMGCRFPGGVGSPEELWRLVADGVDAISGFPTDRGWDTDGLYHPEPGLAGRTYTRAGGFLADAGEFDADFFGISPNEAVAMDPQQRLLLECAWETLERAGIDPATLRGSDTGVFAGLMYHDYAGSTATGSIASGRIAYALGLEGPAVTVDTACSSSLVALHWAVRALRAGECSLALAGGATVMATPEVILEFSRQRGLSPDGRCRSFGAGADGTGFSEGVGLLLVERLSDARRNGHPVLAMVRGSAVNQDGASNGLTAPNGPSQQRVIRAALASAGVPAAEVDVVEAHGTGTTLGDPIEAQALLATYGQDRPADRPLWLGSIKSNLGHTQAAAGVAGVIKMVLAMRHGVLPRTLHVEESSPQVDWSAGAVELLSEAHEWPVDGRPRRAGVSSFGISGTNAHVIIEQAPDDARTRASGPGGDGPGADSGVTGALPWLVSARSVPALRALAGRLAEVAGSMDPVDAAAAARALATGRALHPQRAVVLGADPAELSAGLAALATGETAPHTVVGTPRAGRLAVLFTGQGAQRLGMGRSLHAVFPVFAAAFDAVVAELDVHLDRPLREVVWGDDEELIRRTGYAQAGLFAVEVALFRLVESWGVRPDFVAGHSIGELAAAHVAGVLSLADAARLVAARGRFMQALPEGGAMVAVQASEEEVRAALAGPGVVVGSFGADVVNDSASTGTGTGTGSDSVAVNGTGPGAVPADGHGARAGTGTGTRAGRVAASGFGIGDGNSRAAGAAGVDIAAVNGPRSVVISGPGAAVLHVAEHFTRLGRKTTRLRVSHAFHSGLMDPMLDDFRAVAASLTYTEPQLPIVSNLTGALASSELTDPDYWVRHVREAVRFADGITALHQAGATTFLELGPDAALTPMVEGILPDETTTIPSLRRGHDEHRQAMTALARLHVTGTTVDWTPLLPTTTRTIDLPTYPFQRQRYWLAAPSTADLSGFGQVATGHPLLGAKVSVPDDDLLVLTGRISLPGQPWLADHDLHGRVVFPGTGLLDLALHAGAQIGCDRLVELTAETPLVLTDEAVTVRVVVGPPDDHGARPVGVHTRGADEELPWTRHATGVLAPGGPTPTPPPAAWPPPGAVRADVEDVHRGLLRHGYGYGPTFQGLRAVWRRGAELFAEVSLPEGATADGHEAHPALLDAALHPHRLDDAAGPVQPSVWRDVTRHAAAPATLRVHLVPVGGGVTLTATDADGRPVLTVGHLESRLVGPDELAAVTGAGDESLLRLDWVPAPEVAPDAAPVAWAVLGEDPFGVVPDAAAYPDLAALLAAVDAGAPEPAYVLHAPATPAGQGPEAVRALLTGLLGTLRDWLAQSRLPRTRLVLLTQGAVGAGELPADLVLAPVWGLVRAAQSEQPGRLVLVDTDGSGPSCVALPALLAYGEAELAVRDGRALLPRLTRASAGAGAPPRWDTDGTVLVTGGTGGPGAAIARHLVAEHRIDHLLLAVDPAEDADKDLLAELAGLGADVTVAAGDLTDRDAVAALLDSIPGKHPLTAVVHAPAVREQSLLATTAPEAFAAALRATVDPAWHLHELTADRPLAAFVLVSSAAGLMFGAGRPATAAAATFLDALAAHRAARELPATALAFGAWAAGPPWLDRMGLHPLGIAEGLALLDRALGQATPALVPVRLDVAALRATADTLPALLRQVVRVPARRAAPTGPDLAQRLAGLPDDQRDRFLLELVRTHVATVLGHPDWRSVEPDRAFQDLGFDSLAAVELRRTLSEACGRWLSPTLVFDYPTSRELAAHLAAELGARDVAGDDPVLTELDRLAAVLAGPTDGDPARVTARLEAVLREWRTRHDPAGPDGADDDLATATDDELFAVLDNLGMG</sequence>
<dbReference type="SMART" id="SM00827">
    <property type="entry name" value="PKS_AT"/>
    <property type="match status" value="2"/>
</dbReference>
<feature type="domain" description="Carrier" evidence="8">
    <location>
        <begin position="1201"/>
        <end position="1279"/>
    </location>
</feature>
<dbReference type="InterPro" id="IPR050091">
    <property type="entry name" value="PKS_NRPS_Biosynth_Enz"/>
</dbReference>
<dbReference type="InterPro" id="IPR014043">
    <property type="entry name" value="Acyl_transferase_dom"/>
</dbReference>
<feature type="active site" description="Proton donor; for dehydratase activity" evidence="6">
    <location>
        <position position="657"/>
    </location>
</feature>
<dbReference type="FunFam" id="3.40.366.10:FF:000002">
    <property type="entry name" value="Probable polyketide synthase 2"/>
    <property type="match status" value="1"/>
</dbReference>
<dbReference type="Pfam" id="PF16197">
    <property type="entry name" value="KAsynt_C_assoc"/>
    <property type="match status" value="1"/>
</dbReference>
<evidence type="ECO:0000256" key="4">
    <source>
        <dbReference type="ARBA" id="ARBA00023268"/>
    </source>
</evidence>
<dbReference type="PROSITE" id="PS52004">
    <property type="entry name" value="KS3_2"/>
    <property type="match status" value="1"/>
</dbReference>
<dbReference type="SMART" id="SM00826">
    <property type="entry name" value="PKS_DH"/>
    <property type="match status" value="2"/>
</dbReference>
<organism evidence="11 12">
    <name type="scientific">Micromonospora purpureochromogenes</name>
    <dbReference type="NCBI Taxonomy" id="47872"/>
    <lineage>
        <taxon>Bacteria</taxon>
        <taxon>Bacillati</taxon>
        <taxon>Actinomycetota</taxon>
        <taxon>Actinomycetes</taxon>
        <taxon>Micromonosporales</taxon>
        <taxon>Micromonosporaceae</taxon>
        <taxon>Micromonospora</taxon>
    </lineage>
</organism>
<evidence type="ECO:0000256" key="3">
    <source>
        <dbReference type="ARBA" id="ARBA00022679"/>
    </source>
</evidence>
<dbReference type="GO" id="GO:0004312">
    <property type="term" value="F:fatty acid synthase activity"/>
    <property type="evidence" value="ECO:0007669"/>
    <property type="project" value="TreeGrafter"/>
</dbReference>
<dbReference type="Pfam" id="PF08659">
    <property type="entry name" value="KR"/>
    <property type="match status" value="2"/>
</dbReference>
<evidence type="ECO:0000256" key="5">
    <source>
        <dbReference type="ARBA" id="ARBA00023315"/>
    </source>
</evidence>
<dbReference type="InterPro" id="IPR057326">
    <property type="entry name" value="KR_dom"/>
</dbReference>
<feature type="domain" description="Carrier" evidence="8">
    <location>
        <begin position="2985"/>
        <end position="3060"/>
    </location>
</feature>
<dbReference type="Gene3D" id="3.10.129.110">
    <property type="entry name" value="Polyketide synthase dehydratase"/>
    <property type="match status" value="2"/>
</dbReference>
<dbReference type="Gene3D" id="3.40.47.10">
    <property type="match status" value="1"/>
</dbReference>
<dbReference type="PROSITE" id="PS50075">
    <property type="entry name" value="CARRIER"/>
    <property type="match status" value="2"/>
</dbReference>
<evidence type="ECO:0000259" key="8">
    <source>
        <dbReference type="PROSITE" id="PS50075"/>
    </source>
</evidence>
<dbReference type="SMART" id="SM00823">
    <property type="entry name" value="PKS_PP"/>
    <property type="match status" value="2"/>
</dbReference>
<dbReference type="InterPro" id="IPR036291">
    <property type="entry name" value="NAD(P)-bd_dom_sf"/>
</dbReference>
<feature type="active site" description="Proton acceptor; for dehydratase activity" evidence="6">
    <location>
        <position position="2289"/>
    </location>
</feature>
<dbReference type="PANTHER" id="PTHR43775">
    <property type="entry name" value="FATTY ACID SYNTHASE"/>
    <property type="match status" value="1"/>
</dbReference>
<dbReference type="SMART" id="SM00825">
    <property type="entry name" value="PKS_KS"/>
    <property type="match status" value="1"/>
</dbReference>
<dbReference type="SUPFAM" id="SSF47336">
    <property type="entry name" value="ACP-like"/>
    <property type="match status" value="2"/>
</dbReference>
<dbReference type="Pfam" id="PF02801">
    <property type="entry name" value="Ketoacyl-synt_C"/>
    <property type="match status" value="1"/>
</dbReference>
<dbReference type="InterPro" id="IPR020807">
    <property type="entry name" value="PKS_DH"/>
</dbReference>
<dbReference type="InterPro" id="IPR049552">
    <property type="entry name" value="PKS_DH_N"/>
</dbReference>
<dbReference type="SMART" id="SM01294">
    <property type="entry name" value="PKS_PP_betabranch"/>
    <property type="match status" value="2"/>
</dbReference>
<dbReference type="FunFam" id="3.40.47.10:FF:000019">
    <property type="entry name" value="Polyketide synthase type I"/>
    <property type="match status" value="1"/>
</dbReference>
<dbReference type="SUPFAM" id="SSF51735">
    <property type="entry name" value="NAD(P)-binding Rossmann-fold domains"/>
    <property type="match status" value="4"/>
</dbReference>
<dbReference type="SUPFAM" id="SSF53901">
    <property type="entry name" value="Thiolase-like"/>
    <property type="match status" value="1"/>
</dbReference>
<dbReference type="InterPro" id="IPR020841">
    <property type="entry name" value="PKS_Beta-ketoAc_synthase_dom"/>
</dbReference>
<dbReference type="FunFam" id="1.10.1200.10:FF:000007">
    <property type="entry name" value="Probable polyketide synthase pks17"/>
    <property type="match status" value="2"/>
</dbReference>
<evidence type="ECO:0000256" key="2">
    <source>
        <dbReference type="ARBA" id="ARBA00022553"/>
    </source>
</evidence>
<dbReference type="SUPFAM" id="SSF55048">
    <property type="entry name" value="Probable ACP-binding domain of malonyl-CoA ACP transacylase"/>
    <property type="match status" value="2"/>
</dbReference>
<dbReference type="CDD" id="cd00833">
    <property type="entry name" value="PKS"/>
    <property type="match status" value="1"/>
</dbReference>
<dbReference type="InterPro" id="IPR016035">
    <property type="entry name" value="Acyl_Trfase/lysoPLipase"/>
</dbReference>
<dbReference type="Pfam" id="PF22621">
    <property type="entry name" value="CurL-like_PKS_C"/>
    <property type="match status" value="1"/>
</dbReference>
<feature type="region of interest" description="C-terminal hotdog fold" evidence="6">
    <location>
        <begin position="2391"/>
        <end position="2550"/>
    </location>
</feature>
<dbReference type="SMART" id="SM00822">
    <property type="entry name" value="PKS_KR"/>
    <property type="match status" value="2"/>
</dbReference>
<dbReference type="SUPFAM" id="SSF52151">
    <property type="entry name" value="FabD/lysophospholipase-like"/>
    <property type="match status" value="2"/>
</dbReference>
<dbReference type="InterPro" id="IPR055123">
    <property type="entry name" value="SpnB-like_Rossmann"/>
</dbReference>
<feature type="active site" description="Proton acceptor; for dehydratase activity" evidence="6">
    <location>
        <position position="493"/>
    </location>
</feature>
<dbReference type="InterPro" id="IPR049551">
    <property type="entry name" value="PKS_DH_C"/>
</dbReference>